<accession>A0ABP8JYK1</accession>
<sequence length="225" mass="25440">MLETTRDQINREGFRIQQNNTVFGFKGEPGKRLGTNYLDTAWHSGQVTFYRTIQAPGAPPLDSLDQVAVRLDLLAGEVEFLAGYKDVRAVKADQVKEFSVRYPDAGNRRFVNVREYAGKAVPVRGFFEKLVDGKLSLLAHHSIFVKKANYNPALNVGTKDDELVKRTEWYLATGQEVQKLSPGRRAVLEVMADKRPQIEAYLKTANPDYRSAADLAKLVRYYNNL</sequence>
<comment type="caution">
    <text evidence="1">The sequence shown here is derived from an EMBL/GenBank/DDBJ whole genome shotgun (WGS) entry which is preliminary data.</text>
</comment>
<evidence type="ECO:0000313" key="1">
    <source>
        <dbReference type="EMBL" id="GAA4397680.1"/>
    </source>
</evidence>
<dbReference type="EMBL" id="BAABHB010000001">
    <property type="protein sequence ID" value="GAA4397680.1"/>
    <property type="molecule type" value="Genomic_DNA"/>
</dbReference>
<protein>
    <submittedName>
        <fullName evidence="1">Uncharacterized protein</fullName>
    </submittedName>
</protein>
<organism evidence="1 2">
    <name type="scientific">Nibrella viscosa</name>
    <dbReference type="NCBI Taxonomy" id="1084524"/>
    <lineage>
        <taxon>Bacteria</taxon>
        <taxon>Pseudomonadati</taxon>
        <taxon>Bacteroidota</taxon>
        <taxon>Cytophagia</taxon>
        <taxon>Cytophagales</taxon>
        <taxon>Spirosomataceae</taxon>
        <taxon>Nibrella</taxon>
    </lineage>
</organism>
<gene>
    <name evidence="1" type="ORF">GCM10023187_07410</name>
</gene>
<keyword evidence="2" id="KW-1185">Reference proteome</keyword>
<evidence type="ECO:0000313" key="2">
    <source>
        <dbReference type="Proteomes" id="UP001500936"/>
    </source>
</evidence>
<reference evidence="2" key="1">
    <citation type="journal article" date="2019" name="Int. J. Syst. Evol. Microbiol.">
        <title>The Global Catalogue of Microorganisms (GCM) 10K type strain sequencing project: providing services to taxonomists for standard genome sequencing and annotation.</title>
        <authorList>
            <consortium name="The Broad Institute Genomics Platform"/>
            <consortium name="The Broad Institute Genome Sequencing Center for Infectious Disease"/>
            <person name="Wu L."/>
            <person name="Ma J."/>
        </authorList>
    </citation>
    <scope>NUCLEOTIDE SEQUENCE [LARGE SCALE GENOMIC DNA]</scope>
    <source>
        <strain evidence="2">JCM 17925</strain>
    </source>
</reference>
<name>A0ABP8JYK1_9BACT</name>
<dbReference type="Proteomes" id="UP001500936">
    <property type="component" value="Unassembled WGS sequence"/>
</dbReference>
<proteinExistence type="predicted"/>